<dbReference type="Proteomes" id="UP000324285">
    <property type="component" value="Chromosome"/>
</dbReference>
<dbReference type="InterPro" id="IPR050545">
    <property type="entry name" value="Mycobact_MmpL"/>
</dbReference>
<gene>
    <name evidence="2" type="ORF">E4T21_02360</name>
</gene>
<evidence type="ECO:0008006" key="4">
    <source>
        <dbReference type="Google" id="ProtNLM"/>
    </source>
</evidence>
<accession>A0A5C1NDJ3</accession>
<feature type="transmembrane region" description="Helical" evidence="1">
    <location>
        <begin position="638"/>
        <end position="656"/>
    </location>
</feature>
<evidence type="ECO:0000256" key="1">
    <source>
        <dbReference type="SAM" id="Phobius"/>
    </source>
</evidence>
<name>A0A5C1NDJ3_9GAMM</name>
<dbReference type="KEGG" id="hbh:E4T21_02360"/>
<feature type="transmembrane region" description="Helical" evidence="1">
    <location>
        <begin position="612"/>
        <end position="631"/>
    </location>
</feature>
<dbReference type="AlphaFoldDB" id="A0A5C1NDJ3"/>
<organism evidence="2 3">
    <name type="scientific">Halomonas binhaiensis</name>
    <dbReference type="NCBI Taxonomy" id="2562282"/>
    <lineage>
        <taxon>Bacteria</taxon>
        <taxon>Pseudomonadati</taxon>
        <taxon>Pseudomonadota</taxon>
        <taxon>Gammaproteobacteria</taxon>
        <taxon>Oceanospirillales</taxon>
        <taxon>Halomonadaceae</taxon>
        <taxon>Halomonas</taxon>
    </lineage>
</organism>
<dbReference type="RefSeq" id="WP_149283181.1">
    <property type="nucleotide sequence ID" value="NZ_CP038437.2"/>
</dbReference>
<dbReference type="EMBL" id="CP038437">
    <property type="protein sequence ID" value="QEM80528.1"/>
    <property type="molecule type" value="Genomic_DNA"/>
</dbReference>
<feature type="transmembrane region" description="Helical" evidence="1">
    <location>
        <begin position="285"/>
        <end position="303"/>
    </location>
</feature>
<keyword evidence="1" id="KW-0812">Transmembrane</keyword>
<evidence type="ECO:0000313" key="3">
    <source>
        <dbReference type="Proteomes" id="UP000324285"/>
    </source>
</evidence>
<dbReference type="GO" id="GO:0005886">
    <property type="term" value="C:plasma membrane"/>
    <property type="evidence" value="ECO:0007669"/>
    <property type="project" value="TreeGrafter"/>
</dbReference>
<dbReference type="OrthoDB" id="9780358at2"/>
<sequence>MIRSRGLLLWLGVVLASAVLLGIQLWRGAPLDTRITVLLPESANNTLFQHTDQRLADALEQRFLILITGPDDIAATQELRKHLQESGVVARLDEQSPPRPDLLLAPYRYRLLAPSLAQATTEDWVKRGLSRLFTPGVAGDLVQDPFGLLDAWLNARLASHVEWRDGGPTVTTPKATWRLVSATLASSPYDMELQRRLNETLDRFTADHPDLTLLRSGLVYHAAAGARQAQQEVTTIGVGSLLGVLLMLWLVFRRPALMATLLVPIASGLLFASAITWTLFGSLNLITLAFGASLIGISVDYALHLQCMRQLHPQRPLSTLWPGLFLSLVSSLCAYLVLMAPPIPGLRQMATFTACGLFGAWLSVRLCLPCIPLRSHPATQTIALRLNGLRLGPHHRKAYVLMLLVLLAALLLAILAGHSRHDLRQLNSSPQTLIDQQQRAQALLGQPAGFRYLVLQADSPETLLQRLETMDVELSRLHHQGHLSSYRHLAQVVPSGATQESNLQTVTQRYQSALPSVLQQAGLPSEQAGRIWATLEKVPTLTPDIWLDDAAGETLRPLWFTLNGTPSAIILLGDLDNQGLAKVQALSRAPGTLYRDRVSALSSQLEQLSTSIIRWLALAMFVLAVAFLWRYRLNAWRVLLPPVGAVILTLGIFAALQIGLSLFHLLGLLLVLGIGLDAGIFSTEHPDDPAAWLAITLSCASSLLAFGLLAFSATPALHFLGTTCLIGLTATWCLVPFSRSGTSLGVSHTEKTSHGHR</sequence>
<feature type="transmembrane region" description="Helical" evidence="1">
    <location>
        <begin position="717"/>
        <end position="735"/>
    </location>
</feature>
<feature type="transmembrane region" description="Helical" evidence="1">
    <location>
        <begin position="233"/>
        <end position="252"/>
    </location>
</feature>
<feature type="transmembrane region" description="Helical" evidence="1">
    <location>
        <begin position="259"/>
        <end position="279"/>
    </location>
</feature>
<keyword evidence="3" id="KW-1185">Reference proteome</keyword>
<dbReference type="Gene3D" id="1.20.1640.10">
    <property type="entry name" value="Multidrug efflux transporter AcrB transmembrane domain"/>
    <property type="match status" value="2"/>
</dbReference>
<dbReference type="PANTHER" id="PTHR33406:SF13">
    <property type="entry name" value="MEMBRANE PROTEIN YDFJ"/>
    <property type="match status" value="1"/>
</dbReference>
<dbReference type="PANTHER" id="PTHR33406">
    <property type="entry name" value="MEMBRANE PROTEIN MJ1562-RELATED"/>
    <property type="match status" value="1"/>
</dbReference>
<feature type="transmembrane region" description="Helical" evidence="1">
    <location>
        <begin position="324"/>
        <end position="343"/>
    </location>
</feature>
<feature type="transmembrane region" description="Helical" evidence="1">
    <location>
        <begin position="398"/>
        <end position="417"/>
    </location>
</feature>
<feature type="transmembrane region" description="Helical" evidence="1">
    <location>
        <begin position="349"/>
        <end position="368"/>
    </location>
</feature>
<dbReference type="SUPFAM" id="SSF82866">
    <property type="entry name" value="Multidrug efflux transporter AcrB transmembrane domain"/>
    <property type="match status" value="2"/>
</dbReference>
<protein>
    <recommendedName>
        <fullName evidence="4">Membrane transport protein MMPL domain-containing protein</fullName>
    </recommendedName>
</protein>
<evidence type="ECO:0000313" key="2">
    <source>
        <dbReference type="EMBL" id="QEM80528.1"/>
    </source>
</evidence>
<keyword evidence="1" id="KW-0472">Membrane</keyword>
<reference evidence="2" key="1">
    <citation type="submission" date="2021-02" db="EMBL/GenBank/DDBJ databases">
        <title>Strain Y2R2, a novel species of the genus Halomonas.</title>
        <authorList>
            <person name="Huang H."/>
        </authorList>
    </citation>
    <scope>NUCLEOTIDE SEQUENCE</scope>
    <source>
        <strain evidence="2">Y2R2</strain>
    </source>
</reference>
<proteinExistence type="predicted"/>
<feature type="transmembrane region" description="Helical" evidence="1">
    <location>
        <begin position="662"/>
        <end position="683"/>
    </location>
</feature>
<feature type="transmembrane region" description="Helical" evidence="1">
    <location>
        <begin position="690"/>
        <end position="711"/>
    </location>
</feature>
<keyword evidence="1" id="KW-1133">Transmembrane helix</keyword>